<reference evidence="2" key="2">
    <citation type="submission" date="2015-05" db="EMBL/GenBank/DDBJ databases">
        <title>Complete genome sequence of Corynebacterium testudinoris DSM 44614, recovered from necrotic lesions in the mouth of a tortoise.</title>
        <authorList>
            <person name="Ruckert C."/>
            <person name="Albersmeier A."/>
            <person name="Winkler A."/>
            <person name="Tauch A."/>
        </authorList>
    </citation>
    <scope>NUCLEOTIDE SEQUENCE [LARGE SCALE GENOMIC DNA]</scope>
    <source>
        <strain evidence="2">DSM 44614</strain>
    </source>
</reference>
<dbReference type="KEGG" id="cted:CTEST_06115"/>
<protein>
    <submittedName>
        <fullName evidence="1">Uncharacterized protein</fullName>
    </submittedName>
</protein>
<reference evidence="1 2" key="1">
    <citation type="journal article" date="2015" name="Genome Announc.">
        <title>Complete Genome Sequence of the Type Strain Corynebacterium testudinoris DSM 44614, Recovered from Necrotic Lesions in the Mouth of a Tortoise.</title>
        <authorList>
            <person name="Ruckert C."/>
            <person name="Kriete M."/>
            <person name="Jaenicke S."/>
            <person name="Winkler A."/>
            <person name="Tauch A."/>
        </authorList>
    </citation>
    <scope>NUCLEOTIDE SEQUENCE [LARGE SCALE GENOMIC DNA]</scope>
    <source>
        <strain evidence="1 2">DSM 44614</strain>
    </source>
</reference>
<dbReference type="Proteomes" id="UP000035540">
    <property type="component" value="Chromosome"/>
</dbReference>
<accession>A0A0G3H7F2</accession>
<evidence type="ECO:0000313" key="2">
    <source>
        <dbReference type="Proteomes" id="UP000035540"/>
    </source>
</evidence>
<organism evidence="1 2">
    <name type="scientific">Corynebacterium testudinoris</name>
    <dbReference type="NCBI Taxonomy" id="136857"/>
    <lineage>
        <taxon>Bacteria</taxon>
        <taxon>Bacillati</taxon>
        <taxon>Actinomycetota</taxon>
        <taxon>Actinomycetes</taxon>
        <taxon>Mycobacteriales</taxon>
        <taxon>Corynebacteriaceae</taxon>
        <taxon>Corynebacterium</taxon>
    </lineage>
</organism>
<gene>
    <name evidence="1" type="ORF">CTEST_06115</name>
</gene>
<proteinExistence type="predicted"/>
<dbReference type="EMBL" id="CP011545">
    <property type="protein sequence ID" value="AKK08665.1"/>
    <property type="molecule type" value="Genomic_DNA"/>
</dbReference>
<sequence length="213" mass="23254">MKQLPTTVDDHTTGLDSYSTMVGRSLMFGPSKLMISAPPTRRLSNDSATTFSAMDVYHFSGSNCEVTIIDPFPSRAYRTIRSIFEVSVLIGVVGKLSRASSSVVVTWLINYRRFEGLGPICVLCFTKLTPAFQDRYHAASKYTSLTSNVVKSAGVVFLPFDKTEGLTTPRAGTHPIPIPVHATTSAFSPGSMILALISVLVCSRLVNDIYRFC</sequence>
<name>A0A0G3H7F2_9CORY</name>
<evidence type="ECO:0000313" key="1">
    <source>
        <dbReference type="EMBL" id="AKK08665.1"/>
    </source>
</evidence>
<dbReference type="STRING" id="136857.CTEST_06115"/>
<dbReference type="AlphaFoldDB" id="A0A0G3H7F2"/>
<keyword evidence="2" id="KW-1185">Reference proteome</keyword>